<comment type="caution">
    <text evidence="1">The sequence shown here is derived from an EMBL/GenBank/DDBJ whole genome shotgun (WGS) entry which is preliminary data.</text>
</comment>
<name>A0ABQ9FWK6_TEGGR</name>
<reference evidence="1 2" key="1">
    <citation type="submission" date="2022-12" db="EMBL/GenBank/DDBJ databases">
        <title>Chromosome-level genome of Tegillarca granosa.</title>
        <authorList>
            <person name="Kim J."/>
        </authorList>
    </citation>
    <scope>NUCLEOTIDE SEQUENCE [LARGE SCALE GENOMIC DNA]</scope>
    <source>
        <strain evidence="1">Teg-2019</strain>
        <tissue evidence="1">Adductor muscle</tissue>
    </source>
</reference>
<gene>
    <name evidence="1" type="ORF">KUTeg_001292</name>
</gene>
<organism evidence="1 2">
    <name type="scientific">Tegillarca granosa</name>
    <name type="common">Malaysian cockle</name>
    <name type="synonym">Anadara granosa</name>
    <dbReference type="NCBI Taxonomy" id="220873"/>
    <lineage>
        <taxon>Eukaryota</taxon>
        <taxon>Metazoa</taxon>
        <taxon>Spiralia</taxon>
        <taxon>Lophotrochozoa</taxon>
        <taxon>Mollusca</taxon>
        <taxon>Bivalvia</taxon>
        <taxon>Autobranchia</taxon>
        <taxon>Pteriomorphia</taxon>
        <taxon>Arcoida</taxon>
        <taxon>Arcoidea</taxon>
        <taxon>Arcidae</taxon>
        <taxon>Tegillarca</taxon>
    </lineage>
</organism>
<dbReference type="EMBL" id="JARBDR010000135">
    <property type="protein sequence ID" value="KAJ8321167.1"/>
    <property type="molecule type" value="Genomic_DNA"/>
</dbReference>
<dbReference type="InterPro" id="IPR036397">
    <property type="entry name" value="RNaseH_sf"/>
</dbReference>
<sequence>MSNKRTGNDNRNKKTQKVNNLLEKLYYNTSKAAAYSGPDKLYRVLKTQGVKDIERVIKTLKKMIYRYFTKNRTHRYVDVLQSLVDSYNTTPHRS</sequence>
<proteinExistence type="predicted"/>
<dbReference type="Proteomes" id="UP001217089">
    <property type="component" value="Unassembled WGS sequence"/>
</dbReference>
<evidence type="ECO:0000313" key="1">
    <source>
        <dbReference type="EMBL" id="KAJ8321167.1"/>
    </source>
</evidence>
<protein>
    <submittedName>
        <fullName evidence="1">Uncharacterized protein</fullName>
    </submittedName>
</protein>
<accession>A0ABQ9FWK6</accession>
<evidence type="ECO:0000313" key="2">
    <source>
        <dbReference type="Proteomes" id="UP001217089"/>
    </source>
</evidence>
<dbReference type="Gene3D" id="3.30.420.10">
    <property type="entry name" value="Ribonuclease H-like superfamily/Ribonuclease H"/>
    <property type="match status" value="1"/>
</dbReference>
<keyword evidence="2" id="KW-1185">Reference proteome</keyword>